<dbReference type="EMBL" id="JAVRRD010000020">
    <property type="protein sequence ID" value="KAK5049067.1"/>
    <property type="molecule type" value="Genomic_DNA"/>
</dbReference>
<dbReference type="SUPFAM" id="SSF56024">
    <property type="entry name" value="Phospholipase D/nuclease"/>
    <property type="match status" value="2"/>
</dbReference>
<evidence type="ECO:0000313" key="8">
    <source>
        <dbReference type="EMBL" id="KAK5049067.1"/>
    </source>
</evidence>
<dbReference type="PANTHER" id="PTHR18896:SF186">
    <property type="entry name" value="PHOSPHOLIPASE D"/>
    <property type="match status" value="1"/>
</dbReference>
<reference evidence="8 9" key="1">
    <citation type="submission" date="2023-08" db="EMBL/GenBank/DDBJ databases">
        <title>Black Yeasts Isolated from many extreme environments.</title>
        <authorList>
            <person name="Coleine C."/>
            <person name="Stajich J.E."/>
            <person name="Selbmann L."/>
        </authorList>
    </citation>
    <scope>NUCLEOTIDE SEQUENCE [LARGE SCALE GENOMIC DNA]</scope>
    <source>
        <strain evidence="8 9">CCFEE 5792</strain>
    </source>
</reference>
<dbReference type="CDD" id="cd09138">
    <property type="entry name" value="PLDc_vPLD1_2_yPLD_like_1"/>
    <property type="match status" value="1"/>
</dbReference>
<dbReference type="Pfam" id="PF13091">
    <property type="entry name" value="PLDc_2"/>
    <property type="match status" value="1"/>
</dbReference>
<evidence type="ECO:0000256" key="4">
    <source>
        <dbReference type="ARBA" id="ARBA00022963"/>
    </source>
</evidence>
<gene>
    <name evidence="8" type="ORF">LTR84_005490</name>
</gene>
<keyword evidence="2" id="KW-0677">Repeat</keyword>
<feature type="compositionally biased region" description="Polar residues" evidence="6">
    <location>
        <begin position="558"/>
        <end position="592"/>
    </location>
</feature>
<keyword evidence="3" id="KW-0378">Hydrolase</keyword>
<dbReference type="PANTHER" id="PTHR18896">
    <property type="entry name" value="PHOSPHOLIPASE D"/>
    <property type="match status" value="1"/>
</dbReference>
<evidence type="ECO:0000256" key="5">
    <source>
        <dbReference type="ARBA" id="ARBA00023098"/>
    </source>
</evidence>
<evidence type="ECO:0000256" key="2">
    <source>
        <dbReference type="ARBA" id="ARBA00022737"/>
    </source>
</evidence>
<dbReference type="EC" id="3.1.4.4" evidence="1"/>
<feature type="compositionally biased region" description="Pro residues" evidence="6">
    <location>
        <begin position="601"/>
        <end position="613"/>
    </location>
</feature>
<feature type="compositionally biased region" description="Polar residues" evidence="6">
    <location>
        <begin position="133"/>
        <end position="160"/>
    </location>
</feature>
<feature type="compositionally biased region" description="Polar residues" evidence="6">
    <location>
        <begin position="24"/>
        <end position="33"/>
    </location>
</feature>
<evidence type="ECO:0000313" key="9">
    <source>
        <dbReference type="Proteomes" id="UP001358417"/>
    </source>
</evidence>
<organism evidence="8 9">
    <name type="scientific">Exophiala bonariae</name>
    <dbReference type="NCBI Taxonomy" id="1690606"/>
    <lineage>
        <taxon>Eukaryota</taxon>
        <taxon>Fungi</taxon>
        <taxon>Dikarya</taxon>
        <taxon>Ascomycota</taxon>
        <taxon>Pezizomycotina</taxon>
        <taxon>Eurotiomycetes</taxon>
        <taxon>Chaetothyriomycetidae</taxon>
        <taxon>Chaetothyriales</taxon>
        <taxon>Herpotrichiellaceae</taxon>
        <taxon>Exophiala</taxon>
    </lineage>
</organism>
<sequence length="1218" mass="135916">MSYYPQQKPDDDGLAYGEDYAQSRGPSNQNPNERSFVGDTFKKFKSEYDKFKTPPAQNYGYSGSSASNQGYYGQQGPSTGYPQTGTSAYPGGPPTQRPQESDLAGKLLGTLHSTIHNIGSDVANLLGPDNRPPGQSSNRPPGQTGYATGYSSAPQGNSRFESFAPERPGNDVKWYVDGCSYFWAVSQALEGARESIWILDWWLSPEIYLRRPPSQNEQWRLDRTLQRAAQRGVKVNIIVYKEVTQALSRWISSPVVNYFHSLLPPQTEAFPSFLVALGLRATTTSLEYVERENPLILPPLALSSAHTKHELEKLSPNISVFRHPDHLPDAQTAQSSLLSSFQNLKLDAAGASKLGADALKGIYGLNEDVILYWAHHEKLCLIDGQVAFMGGLDLCFGRWDTNQHSIADAHPSNINDIVFPGQDFNNARVMDFSDVANPFQNKLDRTKSSRMGWSDIALSLQGSCVQDLRHHFTDRWNFIYDEKYNVRRDVRYTRINDNFTHTSSGIGQRPQSPPQQGQFQNTQQGGAFPPPPGSQPYSQPAWQSTNRPHTPSGPEQYPSGQSNQSLQASQTQYGQPPSPGFQSNQAQTYNQAQSQPYQQSFPPPPPGPPPPSSPGQNYSGYQPPPSPQPQYSPYGQTPTGIPAQPSSGQPYQHPSYQASGEQTRGFDDYNQGGENERGFSGDRGLRGRFDQYRDEGRRFGQELSAIGNVVSGGVNQKFQQYQGKYSGKPDQYGRPQNQPRPVMTCQILRSSTKWSNGTPLEHSIQNAYIDVIRNSQHFVYIENQFFITATGDQQKPVKNLIGQALVERILRAARNGEKYKVIVVIPAVPAFAGDLRDDASLGTRAIMEFQYFSINRGGNSIMEKIAQAGYNPLDYIRFYNLRSYDRINRDRTMQQAEQQSGVRYEDARKQHDDKVGAGYGAYGEQTGVAPSGQAPQYQQYQAAAQQLPGSGRWDSVSECYMLGGQDIQSVPWDGLPEAEFNAFVSEELYIHSKTLIADDRIVICGSANLNDRSQLGSHDSEIAILINDPTPQQSTMNGQPWQASRFATSLRRQLFRKHLGLVRPQDIRRPDANFEPVGVPNSYDWGTPEDNIVSDPLSDAFQSLWNTRARTNTQVFRKAFRAVPDDEIHSWGEYKEFYEYFFRNADAQAEGKDKGKLPPRVEYGHVVPADFPGGVQELKALLSQVKGTLVEMPLCFLQDEDIAKEGLSLNALTEELYT</sequence>
<keyword evidence="4" id="KW-0442">Lipid degradation</keyword>
<dbReference type="GeneID" id="89973667"/>
<dbReference type="Proteomes" id="UP001358417">
    <property type="component" value="Unassembled WGS sequence"/>
</dbReference>
<dbReference type="GO" id="GO:0009395">
    <property type="term" value="P:phospholipid catabolic process"/>
    <property type="evidence" value="ECO:0007669"/>
    <property type="project" value="TreeGrafter"/>
</dbReference>
<dbReference type="SMART" id="SM00155">
    <property type="entry name" value="PLDc"/>
    <property type="match status" value="2"/>
</dbReference>
<proteinExistence type="predicted"/>
<feature type="region of interest" description="Disordered" evidence="6">
    <location>
        <begin position="48"/>
        <end position="101"/>
    </location>
</feature>
<feature type="compositionally biased region" description="Basic and acidic residues" evidence="6">
    <location>
        <begin position="674"/>
        <end position="686"/>
    </location>
</feature>
<protein>
    <recommendedName>
        <fullName evidence="1">phospholipase D</fullName>
        <ecNumber evidence="1">3.1.4.4</ecNumber>
    </recommendedName>
</protein>
<dbReference type="RefSeq" id="XP_064704272.1">
    <property type="nucleotide sequence ID" value="XM_064849058.1"/>
</dbReference>
<evidence type="ECO:0000259" key="7">
    <source>
        <dbReference type="PROSITE" id="PS50035"/>
    </source>
</evidence>
<dbReference type="GO" id="GO:0004630">
    <property type="term" value="F:phospholipase D activity"/>
    <property type="evidence" value="ECO:0007669"/>
    <property type="project" value="UniProtKB-EC"/>
</dbReference>
<evidence type="ECO:0000256" key="3">
    <source>
        <dbReference type="ARBA" id="ARBA00022801"/>
    </source>
</evidence>
<name>A0AAV9N7C3_9EURO</name>
<feature type="compositionally biased region" description="Polar residues" evidence="6">
    <location>
        <begin position="55"/>
        <end position="87"/>
    </location>
</feature>
<keyword evidence="5" id="KW-0443">Lipid metabolism</keyword>
<comment type="caution">
    <text evidence="8">The sequence shown here is derived from an EMBL/GenBank/DDBJ whole genome shotgun (WGS) entry which is preliminary data.</text>
</comment>
<keyword evidence="9" id="KW-1185">Reference proteome</keyword>
<dbReference type="AlphaFoldDB" id="A0AAV9N7C3"/>
<feature type="compositionally biased region" description="Low complexity" evidence="6">
    <location>
        <begin position="503"/>
        <end position="527"/>
    </location>
</feature>
<feature type="domain" description="PLD phosphodiesterase" evidence="7">
    <location>
        <begin position="986"/>
        <end position="1013"/>
    </location>
</feature>
<feature type="compositionally biased region" description="Polar residues" evidence="6">
    <location>
        <begin position="644"/>
        <end position="662"/>
    </location>
</feature>
<evidence type="ECO:0000256" key="6">
    <source>
        <dbReference type="SAM" id="MobiDB-lite"/>
    </source>
</evidence>
<feature type="region of interest" description="Disordered" evidence="6">
    <location>
        <begin position="122"/>
        <end position="164"/>
    </location>
</feature>
<feature type="domain" description="PLD phosphodiesterase" evidence="7">
    <location>
        <begin position="371"/>
        <end position="398"/>
    </location>
</feature>
<dbReference type="CDD" id="cd09141">
    <property type="entry name" value="PLDc_vPLD1_2_yPLD_like_2"/>
    <property type="match status" value="1"/>
</dbReference>
<feature type="region of interest" description="Disordered" evidence="6">
    <location>
        <begin position="1"/>
        <end position="36"/>
    </location>
</feature>
<feature type="region of interest" description="Disordered" evidence="6">
    <location>
        <begin position="499"/>
        <end position="686"/>
    </location>
</feature>
<dbReference type="InterPro" id="IPR001736">
    <property type="entry name" value="PLipase_D/transphosphatidylase"/>
</dbReference>
<evidence type="ECO:0000256" key="1">
    <source>
        <dbReference type="ARBA" id="ARBA00012027"/>
    </source>
</evidence>
<accession>A0AAV9N7C3</accession>
<dbReference type="InterPro" id="IPR015679">
    <property type="entry name" value="PLipase_D_fam"/>
</dbReference>
<dbReference type="PROSITE" id="PS50035">
    <property type="entry name" value="PLD"/>
    <property type="match status" value="2"/>
</dbReference>
<dbReference type="FunFam" id="3.30.870.10:FF:000032">
    <property type="entry name" value="Phospholipase"/>
    <property type="match status" value="1"/>
</dbReference>
<dbReference type="InterPro" id="IPR025202">
    <property type="entry name" value="PLD-like_dom"/>
</dbReference>
<dbReference type="Gene3D" id="3.30.870.10">
    <property type="entry name" value="Endonuclease Chain A"/>
    <property type="match status" value="3"/>
</dbReference>